<dbReference type="InterPro" id="IPR053139">
    <property type="entry name" value="Surface_bspA-like"/>
</dbReference>
<organism evidence="2 3">
    <name type="scientific">Dokdonia pacifica</name>
    <dbReference type="NCBI Taxonomy" id="1627892"/>
    <lineage>
        <taxon>Bacteria</taxon>
        <taxon>Pseudomonadati</taxon>
        <taxon>Bacteroidota</taxon>
        <taxon>Flavobacteriia</taxon>
        <taxon>Flavobacteriales</taxon>
        <taxon>Flavobacteriaceae</taxon>
        <taxon>Dokdonia</taxon>
    </lineage>
</organism>
<feature type="chain" id="PRO_5012941027" evidence="1">
    <location>
        <begin position="20"/>
        <end position="1675"/>
    </location>
</feature>
<gene>
    <name evidence="2" type="ORF">SAMN06265376_101764</name>
</gene>
<proteinExistence type="predicted"/>
<evidence type="ECO:0000256" key="1">
    <source>
        <dbReference type="SAM" id="SignalP"/>
    </source>
</evidence>
<keyword evidence="3" id="KW-1185">Reference proteome</keyword>
<name>A0A238W747_9FLAO</name>
<dbReference type="PANTHER" id="PTHR45661:SF3">
    <property type="entry name" value="IG-LIKE DOMAIN-CONTAINING PROTEIN"/>
    <property type="match status" value="1"/>
</dbReference>
<dbReference type="Proteomes" id="UP000198379">
    <property type="component" value="Unassembled WGS sequence"/>
</dbReference>
<dbReference type="InterPro" id="IPR026906">
    <property type="entry name" value="LRR_5"/>
</dbReference>
<dbReference type="Pfam" id="PF13306">
    <property type="entry name" value="LRR_5"/>
    <property type="match status" value="7"/>
</dbReference>
<dbReference type="RefSeq" id="WP_089370078.1">
    <property type="nucleotide sequence ID" value="NZ_BMEP01000002.1"/>
</dbReference>
<evidence type="ECO:0000313" key="3">
    <source>
        <dbReference type="Proteomes" id="UP000198379"/>
    </source>
</evidence>
<dbReference type="InterPro" id="IPR032675">
    <property type="entry name" value="LRR_dom_sf"/>
</dbReference>
<feature type="signal peptide" evidence="1">
    <location>
        <begin position="1"/>
        <end position="19"/>
    </location>
</feature>
<keyword evidence="1" id="KW-0732">Signal</keyword>
<reference evidence="2 3" key="1">
    <citation type="submission" date="2017-06" db="EMBL/GenBank/DDBJ databases">
        <authorList>
            <person name="Kim H.J."/>
            <person name="Triplett B.A."/>
        </authorList>
    </citation>
    <scope>NUCLEOTIDE SEQUENCE [LARGE SCALE GENOMIC DNA]</scope>
    <source>
        <strain evidence="2 3">DSM 25597</strain>
    </source>
</reference>
<dbReference type="PANTHER" id="PTHR45661">
    <property type="entry name" value="SURFACE ANTIGEN"/>
    <property type="match status" value="1"/>
</dbReference>
<dbReference type="OrthoDB" id="1385830at2"/>
<dbReference type="Gene3D" id="3.40.50.12480">
    <property type="match status" value="3"/>
</dbReference>
<sequence>MKTIVSLLITLLLSVVSYAQTFTVSGLNYEVISSNQVKVTGGNFAFTNLTIPAFVTNNGTEFIVREIGDSAFENGQLESVVLPNSIFVIDRDAFRNNQLSSVTIPNFVVTVGIDAFRDNQLTDVTLGNRVEVLDLGAFRNNQIVDITIPASMINIENGAFRDNTGLRTIEALGTTPAMVSTSGVDNDSFRDRSVINLTVPAGAEEAYAAANWVNFFSVNGQYTGEIGDTIVANNSITYRFLSGNPNQASIINNTNSGDISFGPILSVRGIIFDVIIIEQDAFRGNNITSVTLPNSIINIGRGAFFQNQITSVTIPNSVIIVGQDAFRDNQLTEVTLGNSVTTLRAGAFRNNDIEEITLPASMATIENGVFRDNTTLRRIDALGTNPATIVTSNGLDTDSFRDRTLISLVVPEGTEATYAAADWVNFFSVNGVYSRPEGQTFTANGITYNITFTGSLPNLVDIVESDDDIVTGDLVIEGVITENRTDFEVIDIENNAFRNRALTSVSIPNTVINIGQDAFRDNQITSMTLGNSVESLGPGAFRNNQITAITIPASMRDIANGVFRDNTTIRQINALGTNPATVVTSSGQDTDSFRDRSRISLVVPEGSEATYAVDNWVNFFSVNRVYTLPLDTEFTSNNITYKVVAAGSPNTAHIVDNTNSGDLVIQGFITSNRTDFDVVEIEPNAFRNNNITSVTIPNSITDIGQDAFRDNQITSMILGNSVETLGPGAFRNNQIVEITLPASMTNIANGVFRDNVSFVRVIALGTTPASIVNSGVDNDSFRDRSRVNLTVPEGFETIYENAGWIGFFGVNGVYTGPLGGIFNATSGTNYRLIASNPNQATIIGNENSGNITINGRPSLNGIRFDIIEIEDDAFRNDNITSVTIPDSVIDIGANAFRDNQLTDVTLGNSIETIGIGVFRGNDLTSVSIPNSVIEIAQDAFRDNVALTDVSLGNSVTTLGPGAFRNADVAEITLPASMTSLANGVFRDNTNLTKVIALGATPAAIVTSGIDNDSFRDRSVIDLIVPEGTIQTYLDADWTGFGSINDEAVGITLTIEGLRYTIISESPNEVAVIGGTTIPSDLILPETVTIGERGDYTLVSIGESAFLTSGLTSVTLPSTIRHIEDLSFGNNALTEINLPEGLETIGIASFRMNDLTSITIPSTVQSIGQGAFEINALDTVIALGEIPATIQPLTFGNRAGIDLSVPPGTTQAYLDAGWTDFASINDNTFLDDGLVYRIISELPNEVEVIGGTGISTNLIVPETVLIQEQIFTVTAIGRAAFEERSLTSVALPNTLESIGIRAFFGNAITMPILPDNLNSIGFRAFQENNISGTFILPNSVSSLANASFEDNEITELIISTNITNLGNNTFRNNQITNLVIPSNVTRLGDNIFLDNPMASVTVEAITPPSIVTGTQDSFGNRRILIDLFVPEGTTQAYLDEGWTGFRSITEFAIDITVAPKVFLQGAATNPIAGEEDLMRDSLRENGLLPTTSPYGDGATVDPTVFTTIGANAIVDWVLVELRSGADNDNTTVVNSTAALLQRDGDIVGLDGTSNITFTEDAGDYFIAIRHRNHIGILAAVPAPLSSTASTLDFTQDPAFAKGENLALSEVNGTFAMIAGDADGSSQILNTDITEALSLAGGSEAYSTADADMNGFVLNSDIQLLVLANSGTVQQFD</sequence>
<dbReference type="EMBL" id="FZNY01000001">
    <property type="protein sequence ID" value="SNR42386.1"/>
    <property type="molecule type" value="Genomic_DNA"/>
</dbReference>
<accession>A0A238W747</accession>
<dbReference type="Gene3D" id="3.80.10.10">
    <property type="entry name" value="Ribonuclease Inhibitor"/>
    <property type="match status" value="7"/>
</dbReference>
<evidence type="ECO:0000313" key="2">
    <source>
        <dbReference type="EMBL" id="SNR42386.1"/>
    </source>
</evidence>
<protein>
    <submittedName>
        <fullName evidence="2">Leucine rich repeat-containing protein</fullName>
    </submittedName>
</protein>